<dbReference type="AlphaFoldDB" id="A0A1W2CGT0"/>
<dbReference type="Proteomes" id="UP000192360">
    <property type="component" value="Unassembled WGS sequence"/>
</dbReference>
<proteinExistence type="predicted"/>
<dbReference type="RefSeq" id="WP_084062822.1">
    <property type="nucleotide sequence ID" value="NZ_FWXO01000006.1"/>
</dbReference>
<keyword evidence="1" id="KW-1133">Transmembrane helix</keyword>
<accession>A0A1W2CGT0</accession>
<keyword evidence="6" id="KW-1185">Reference proteome</keyword>
<name>A0A1W2CGT0_9FLAO</name>
<evidence type="ECO:0000313" key="6">
    <source>
        <dbReference type="Proteomes" id="UP000192360"/>
    </source>
</evidence>
<reference evidence="5 6" key="1">
    <citation type="submission" date="2017-04" db="EMBL/GenBank/DDBJ databases">
        <authorList>
            <person name="Afonso C.L."/>
            <person name="Miller P.J."/>
            <person name="Scott M.A."/>
            <person name="Spackman E."/>
            <person name="Goraichik I."/>
            <person name="Dimitrov K.M."/>
            <person name="Suarez D.L."/>
            <person name="Swayne D.E."/>
        </authorList>
    </citation>
    <scope>NUCLEOTIDE SEQUENCE [LARGE SCALE GENOMIC DNA]</scope>
    <source>
        <strain evidence="5 6">DSM 21164</strain>
    </source>
</reference>
<dbReference type="InterPro" id="IPR057436">
    <property type="entry name" value="5TMH_Lnb"/>
</dbReference>
<feature type="transmembrane region" description="Helical" evidence="1">
    <location>
        <begin position="365"/>
        <end position="384"/>
    </location>
</feature>
<dbReference type="STRING" id="504486.SAMN05660703_2951"/>
<feature type="transmembrane region" description="Helical" evidence="1">
    <location>
        <begin position="285"/>
        <end position="303"/>
    </location>
</feature>
<feature type="domain" description="Lnb N-terminal periplasmic" evidence="3">
    <location>
        <begin position="26"/>
        <end position="161"/>
    </location>
</feature>
<dbReference type="Pfam" id="PF13387">
    <property type="entry name" value="Lnb_N"/>
    <property type="match status" value="1"/>
</dbReference>
<feature type="transmembrane region" description="Helical" evidence="1">
    <location>
        <begin position="255"/>
        <end position="273"/>
    </location>
</feature>
<evidence type="ECO:0000259" key="4">
    <source>
        <dbReference type="Pfam" id="PF25221"/>
    </source>
</evidence>
<dbReference type="Pfam" id="PF25221">
    <property type="entry name" value="5TMH_Lnb"/>
    <property type="match status" value="1"/>
</dbReference>
<dbReference type="OrthoDB" id="319167at2"/>
<evidence type="ECO:0000313" key="5">
    <source>
        <dbReference type="EMBL" id="SMC84164.1"/>
    </source>
</evidence>
<evidence type="ECO:0000256" key="1">
    <source>
        <dbReference type="SAM" id="Phobius"/>
    </source>
</evidence>
<evidence type="ECO:0000256" key="2">
    <source>
        <dbReference type="SAM" id="SignalP"/>
    </source>
</evidence>
<organism evidence="5 6">
    <name type="scientific">Cellulophaga tyrosinoxydans</name>
    <dbReference type="NCBI Taxonomy" id="504486"/>
    <lineage>
        <taxon>Bacteria</taxon>
        <taxon>Pseudomonadati</taxon>
        <taxon>Bacteroidota</taxon>
        <taxon>Flavobacteriia</taxon>
        <taxon>Flavobacteriales</taxon>
        <taxon>Flavobacteriaceae</taxon>
        <taxon>Cellulophaga</taxon>
    </lineage>
</organism>
<keyword evidence="1" id="KW-0812">Transmembrane</keyword>
<feature type="domain" description="Lnb-like transmembrane" evidence="4">
    <location>
        <begin position="249"/>
        <end position="384"/>
    </location>
</feature>
<sequence>MRLYKCILSLLLVFSTLAFAQPTLSDHAKISILTIGTADELYAKFGHSAIRIQDAAQGIDVVYNYGQFDFNTPNFYLKFTQGKLLYRLSRISFANFLYDYEVENRWVKEQQLLLSSKENNELFAFLENNYLPENRYYKYDFLFDNCSTRIPAALKSVLGNKLIFEYGHLKDHYTFRELIHQNLEVNSWSNFGIDLALGSVIDRKATPSEHMFLPIYVYKQLPNTKINKQPLVLDDKLLLDTKPVVKNTNFFTSPLFWLTLVSIVIIGITYSNFKSKTRSRIVDFTLFFITGLAGLIIVLLWFATDHQATAKNFNFLWTFPLNLIIAFVVLKKKKMPKWILSYMYLLLAGIFISLAIWLFKVQIFNILIIPILIALVVRYSFLIYSERSNIVH</sequence>
<keyword evidence="1" id="KW-0472">Membrane</keyword>
<dbReference type="InterPro" id="IPR025178">
    <property type="entry name" value="Lnb_N"/>
</dbReference>
<evidence type="ECO:0000259" key="3">
    <source>
        <dbReference type="Pfam" id="PF13387"/>
    </source>
</evidence>
<keyword evidence="2" id="KW-0732">Signal</keyword>
<feature type="chain" id="PRO_5012009248" evidence="2">
    <location>
        <begin position="21"/>
        <end position="392"/>
    </location>
</feature>
<feature type="signal peptide" evidence="2">
    <location>
        <begin position="1"/>
        <end position="20"/>
    </location>
</feature>
<dbReference type="EMBL" id="FWXO01000006">
    <property type="protein sequence ID" value="SMC84164.1"/>
    <property type="molecule type" value="Genomic_DNA"/>
</dbReference>
<feature type="transmembrane region" description="Helical" evidence="1">
    <location>
        <begin position="315"/>
        <end position="330"/>
    </location>
</feature>
<protein>
    <submittedName>
        <fullName evidence="5">Uncharacterized protein</fullName>
    </submittedName>
</protein>
<gene>
    <name evidence="5" type="ORF">SAMN05660703_2951</name>
</gene>
<feature type="transmembrane region" description="Helical" evidence="1">
    <location>
        <begin position="342"/>
        <end position="359"/>
    </location>
</feature>